<evidence type="ECO:0000313" key="1">
    <source>
        <dbReference type="EMBL" id="NXG55792.1"/>
    </source>
</evidence>
<dbReference type="Pfam" id="PF00429">
    <property type="entry name" value="TLV_coat"/>
    <property type="match status" value="1"/>
</dbReference>
<dbReference type="OrthoDB" id="9306952at2759"/>
<name>A0A7K9CVJ3_9AVES</name>
<evidence type="ECO:0000313" key="2">
    <source>
        <dbReference type="Proteomes" id="UP000518305"/>
    </source>
</evidence>
<organism evidence="1 2">
    <name type="scientific">Hemiprocne comata</name>
    <dbReference type="NCBI Taxonomy" id="243314"/>
    <lineage>
        <taxon>Eukaryota</taxon>
        <taxon>Metazoa</taxon>
        <taxon>Chordata</taxon>
        <taxon>Craniata</taxon>
        <taxon>Vertebrata</taxon>
        <taxon>Euteleostomi</taxon>
        <taxon>Archelosauria</taxon>
        <taxon>Archosauria</taxon>
        <taxon>Dinosauria</taxon>
        <taxon>Saurischia</taxon>
        <taxon>Theropoda</taxon>
        <taxon>Coelurosauria</taxon>
        <taxon>Aves</taxon>
        <taxon>Neognathae</taxon>
        <taxon>Neoaves</taxon>
        <taxon>Strisores</taxon>
        <taxon>Apodiformes</taxon>
        <taxon>Apodidae</taxon>
        <taxon>Hemiprocninae</taxon>
        <taxon>Hemiprocne</taxon>
    </lineage>
</organism>
<proteinExistence type="predicted"/>
<accession>A0A7K9CVJ3</accession>
<dbReference type="EMBL" id="VWZJ01001646">
    <property type="protein sequence ID" value="NXG55792.1"/>
    <property type="molecule type" value="Genomic_DNA"/>
</dbReference>
<dbReference type="Proteomes" id="UP000518305">
    <property type="component" value="Unassembled WGS sequence"/>
</dbReference>
<feature type="non-terminal residue" evidence="1">
    <location>
        <position position="83"/>
    </location>
</feature>
<gene>
    <name evidence="1" type="primary">Fv4_0</name>
    <name evidence="1" type="ORF">HEMCOM_R15367</name>
</gene>
<keyword evidence="2" id="KW-1185">Reference proteome</keyword>
<reference evidence="1 2" key="1">
    <citation type="submission" date="2019-09" db="EMBL/GenBank/DDBJ databases">
        <title>Bird 10,000 Genomes (B10K) Project - Family phase.</title>
        <authorList>
            <person name="Zhang G."/>
        </authorList>
    </citation>
    <scope>NUCLEOTIDE SEQUENCE [LARGE SCALE GENOMIC DNA]</scope>
    <source>
        <strain evidence="1">B10K-DU-001-23</strain>
        <tissue evidence="1">Muscle</tissue>
    </source>
</reference>
<feature type="non-terminal residue" evidence="1">
    <location>
        <position position="1"/>
    </location>
</feature>
<comment type="caution">
    <text evidence="1">The sequence shown here is derived from an EMBL/GenBank/DDBJ whole genome shotgun (WGS) entry which is preliminary data.</text>
</comment>
<protein>
    <submittedName>
        <fullName evidence="1">ENV2 protein</fullName>
    </submittedName>
</protein>
<dbReference type="AlphaFoldDB" id="A0A7K9CVJ3"/>
<sequence>IEQNPLRKVMQATFKVLNQTYPNLTEECWLCYVVRPPFYEAIALAANHTLRNGTNPPECVWNKTRESPGISLTQVRGSGTCIG</sequence>
<dbReference type="InterPro" id="IPR018154">
    <property type="entry name" value="TLV/ENV_coat_polyprotein"/>
</dbReference>